<reference evidence="2" key="3">
    <citation type="submission" date="2020-12" db="UniProtKB">
        <authorList>
            <consortium name="EnsemblPlants"/>
        </authorList>
    </citation>
    <scope>IDENTIFICATION</scope>
</reference>
<keyword evidence="3" id="KW-1185">Reference proteome</keyword>
<organism evidence="1">
    <name type="scientific">Physcomitrium patens</name>
    <name type="common">Spreading-leaved earth moss</name>
    <name type="synonym">Physcomitrella patens</name>
    <dbReference type="NCBI Taxonomy" id="3218"/>
    <lineage>
        <taxon>Eukaryota</taxon>
        <taxon>Viridiplantae</taxon>
        <taxon>Streptophyta</taxon>
        <taxon>Embryophyta</taxon>
        <taxon>Bryophyta</taxon>
        <taxon>Bryophytina</taxon>
        <taxon>Bryopsida</taxon>
        <taxon>Funariidae</taxon>
        <taxon>Funariales</taxon>
        <taxon>Funariaceae</taxon>
        <taxon>Physcomitrium</taxon>
    </lineage>
</organism>
<evidence type="ECO:0000313" key="1">
    <source>
        <dbReference type="EMBL" id="PNR50870.1"/>
    </source>
</evidence>
<dbReference type="Proteomes" id="UP000006727">
    <property type="component" value="Chromosome 7"/>
</dbReference>
<dbReference type="EMBL" id="ABEU02000007">
    <property type="protein sequence ID" value="PNR50870.1"/>
    <property type="molecule type" value="Genomic_DNA"/>
</dbReference>
<gene>
    <name evidence="1" type="ORF">PHYPA_010056</name>
</gene>
<evidence type="ECO:0000313" key="3">
    <source>
        <dbReference type="Proteomes" id="UP000006727"/>
    </source>
</evidence>
<name>A0A2K1KAR9_PHYPA</name>
<reference evidence="1 3" key="1">
    <citation type="journal article" date="2008" name="Science">
        <title>The Physcomitrella genome reveals evolutionary insights into the conquest of land by plants.</title>
        <authorList>
            <person name="Rensing S."/>
            <person name="Lang D."/>
            <person name="Zimmer A."/>
            <person name="Terry A."/>
            <person name="Salamov A."/>
            <person name="Shapiro H."/>
            <person name="Nishiyama T."/>
            <person name="Perroud P.-F."/>
            <person name="Lindquist E."/>
            <person name="Kamisugi Y."/>
            <person name="Tanahashi T."/>
            <person name="Sakakibara K."/>
            <person name="Fujita T."/>
            <person name="Oishi K."/>
            <person name="Shin-I T."/>
            <person name="Kuroki Y."/>
            <person name="Toyoda A."/>
            <person name="Suzuki Y."/>
            <person name="Hashimoto A."/>
            <person name="Yamaguchi K."/>
            <person name="Sugano A."/>
            <person name="Kohara Y."/>
            <person name="Fujiyama A."/>
            <person name="Anterola A."/>
            <person name="Aoki S."/>
            <person name="Ashton N."/>
            <person name="Barbazuk W.B."/>
            <person name="Barker E."/>
            <person name="Bennetzen J."/>
            <person name="Bezanilla M."/>
            <person name="Blankenship R."/>
            <person name="Cho S.H."/>
            <person name="Dutcher S."/>
            <person name="Estelle M."/>
            <person name="Fawcett J.A."/>
            <person name="Gundlach H."/>
            <person name="Hanada K."/>
            <person name="Heyl A."/>
            <person name="Hicks K.A."/>
            <person name="Hugh J."/>
            <person name="Lohr M."/>
            <person name="Mayer K."/>
            <person name="Melkozernov A."/>
            <person name="Murata T."/>
            <person name="Nelson D."/>
            <person name="Pils B."/>
            <person name="Prigge M."/>
            <person name="Reiss B."/>
            <person name="Renner T."/>
            <person name="Rombauts S."/>
            <person name="Rushton P."/>
            <person name="Sanderfoot A."/>
            <person name="Schween G."/>
            <person name="Shiu S.-H."/>
            <person name="Stueber K."/>
            <person name="Theodoulou F.L."/>
            <person name="Tu H."/>
            <person name="Van de Peer Y."/>
            <person name="Verrier P.J."/>
            <person name="Waters E."/>
            <person name="Wood A."/>
            <person name="Yang L."/>
            <person name="Cove D."/>
            <person name="Cuming A."/>
            <person name="Hasebe M."/>
            <person name="Lucas S."/>
            <person name="Mishler D.B."/>
            <person name="Reski R."/>
            <person name="Grigoriev I."/>
            <person name="Quatrano R.S."/>
            <person name="Boore J.L."/>
        </authorList>
    </citation>
    <scope>NUCLEOTIDE SEQUENCE [LARGE SCALE GENOMIC DNA]</scope>
    <source>
        <strain evidence="2 3">cv. Gransden 2004</strain>
    </source>
</reference>
<dbReference type="AlphaFoldDB" id="A0A2K1KAR9"/>
<accession>A0A2K1KAR9</accession>
<protein>
    <submittedName>
        <fullName evidence="1 2">Uncharacterized protein</fullName>
    </submittedName>
</protein>
<evidence type="ECO:0000313" key="2">
    <source>
        <dbReference type="EnsemblPlants" id="PAC:32924133.CDS.1"/>
    </source>
</evidence>
<dbReference type="EnsemblPlants" id="Pp3c7_6919V3.1">
    <property type="protein sequence ID" value="PAC:32924133.CDS.1"/>
    <property type="gene ID" value="Pp3c7_6919"/>
</dbReference>
<sequence length="75" mass="8483">MVNCVHSICILGGSVCILERKQALEYFLRGRLRNRKLVEDYVVSYDQPTSLDIPKSIGLRVGAVPHEDCFGTFRV</sequence>
<reference evidence="1 3" key="2">
    <citation type="journal article" date="2018" name="Plant J.">
        <title>The Physcomitrella patens chromosome-scale assembly reveals moss genome structure and evolution.</title>
        <authorList>
            <person name="Lang D."/>
            <person name="Ullrich K.K."/>
            <person name="Murat F."/>
            <person name="Fuchs J."/>
            <person name="Jenkins J."/>
            <person name="Haas F.B."/>
            <person name="Piednoel M."/>
            <person name="Gundlach H."/>
            <person name="Van Bel M."/>
            <person name="Meyberg R."/>
            <person name="Vives C."/>
            <person name="Morata J."/>
            <person name="Symeonidi A."/>
            <person name="Hiss M."/>
            <person name="Muchero W."/>
            <person name="Kamisugi Y."/>
            <person name="Saleh O."/>
            <person name="Blanc G."/>
            <person name="Decker E.L."/>
            <person name="van Gessel N."/>
            <person name="Grimwood J."/>
            <person name="Hayes R.D."/>
            <person name="Graham S.W."/>
            <person name="Gunter L.E."/>
            <person name="McDaniel S.F."/>
            <person name="Hoernstein S.N.W."/>
            <person name="Larsson A."/>
            <person name="Li F.W."/>
            <person name="Perroud P.F."/>
            <person name="Phillips J."/>
            <person name="Ranjan P."/>
            <person name="Rokshar D.S."/>
            <person name="Rothfels C.J."/>
            <person name="Schneider L."/>
            <person name="Shu S."/>
            <person name="Stevenson D.W."/>
            <person name="Thummler F."/>
            <person name="Tillich M."/>
            <person name="Villarreal Aguilar J.C."/>
            <person name="Widiez T."/>
            <person name="Wong G.K."/>
            <person name="Wymore A."/>
            <person name="Zhang Y."/>
            <person name="Zimmer A.D."/>
            <person name="Quatrano R.S."/>
            <person name="Mayer K.F.X."/>
            <person name="Goodstein D."/>
            <person name="Casacuberta J.M."/>
            <person name="Vandepoele K."/>
            <person name="Reski R."/>
            <person name="Cuming A.C."/>
            <person name="Tuskan G.A."/>
            <person name="Maumus F."/>
            <person name="Salse J."/>
            <person name="Schmutz J."/>
            <person name="Rensing S.A."/>
        </authorList>
    </citation>
    <scope>NUCLEOTIDE SEQUENCE [LARGE SCALE GENOMIC DNA]</scope>
    <source>
        <strain evidence="2 3">cv. Gransden 2004</strain>
    </source>
</reference>
<dbReference type="Gramene" id="Pp3c7_6919V3.1">
    <property type="protein sequence ID" value="PAC:32924133.CDS.1"/>
    <property type="gene ID" value="Pp3c7_6919"/>
</dbReference>
<dbReference type="InParanoid" id="A0A2K1KAR9"/>
<proteinExistence type="predicted"/>